<dbReference type="AlphaFoldDB" id="A0A6A6SVV1"/>
<dbReference type="PANTHER" id="PTHR33112">
    <property type="entry name" value="DOMAIN PROTEIN, PUTATIVE-RELATED"/>
    <property type="match status" value="1"/>
</dbReference>
<feature type="domain" description="Heterokaryon incompatibility" evidence="1">
    <location>
        <begin position="173"/>
        <end position="326"/>
    </location>
</feature>
<sequence>MAEVIQKKPRPRFSEILCASCSTWVHEPAENVRLEGAELDRGVADSCPMCSLLVGFWNPGSAAYAKKSMPMEFTWDQPNRMVLLRGHEMLRIFCTQDLPCPWDFFPCDNEIMSSSGPTNCFQVASRWIKNCLIKHKCGSTEADQPLPSRLIKVGRVGDERLQLVQTSSNKGRYICLSHCWGTKRAFETTTKNLHEMQEGFAMTDLPPTYRDAVVMSRLFGIEYLWIDSLCIIQNSRDDWLQESAQMMEIYSRSFLTLAATRAGSQQAGLFHDHRDHEFIGKEGTDSLYRVLCRPLLQHYSPMLDTGDEEGTRNRFPLLSRAWVCQERLLSPRVLHFGPQELFWECRESATCECRRWNTEDAFTKLEYVKILENGTDRDIQTLWTKIVSAYSGTHLTMPSDKLPALSGITKQFLARLPGSRYIAGLWSSSLLEDFLWHIPLHRQGVVAAKPTDWRAPSWSWASLECKIDYPFTHLYTISHDIRASYSEIRVLEYVPAGDDITGEAKSAQVTILGPVIHGHSNPTPRLTERDYAYDISVSDFEFTTHPDKGTAPVYQLYLDSFGYHDWTTTDDQLVDTEVTFLRLCRVRRDDVFSYYNLMEYILLLRHSHHSGFYERVGLAEVKMCCSGTTVDENKAWNQFRSPFDQAGQKEHVTIL</sequence>
<dbReference type="Proteomes" id="UP000799324">
    <property type="component" value="Unassembled WGS sequence"/>
</dbReference>
<dbReference type="PANTHER" id="PTHR33112:SF9">
    <property type="entry name" value="HETEROKARYON INCOMPATIBILITY DOMAIN-CONTAINING PROTEIN"/>
    <property type="match status" value="1"/>
</dbReference>
<protein>
    <submittedName>
        <fullName evidence="2">HET-domain-containing protein</fullName>
    </submittedName>
</protein>
<proteinExistence type="predicted"/>
<accession>A0A6A6SVV1</accession>
<gene>
    <name evidence="2" type="ORF">K491DRAFT_696217</name>
</gene>
<dbReference type="EMBL" id="MU004419">
    <property type="protein sequence ID" value="KAF2651700.1"/>
    <property type="molecule type" value="Genomic_DNA"/>
</dbReference>
<dbReference type="OrthoDB" id="3486565at2759"/>
<reference evidence="2" key="1">
    <citation type="journal article" date="2020" name="Stud. Mycol.">
        <title>101 Dothideomycetes genomes: a test case for predicting lifestyles and emergence of pathogens.</title>
        <authorList>
            <person name="Haridas S."/>
            <person name="Albert R."/>
            <person name="Binder M."/>
            <person name="Bloem J."/>
            <person name="Labutti K."/>
            <person name="Salamov A."/>
            <person name="Andreopoulos B."/>
            <person name="Baker S."/>
            <person name="Barry K."/>
            <person name="Bills G."/>
            <person name="Bluhm B."/>
            <person name="Cannon C."/>
            <person name="Castanera R."/>
            <person name="Culley D."/>
            <person name="Daum C."/>
            <person name="Ezra D."/>
            <person name="Gonzalez J."/>
            <person name="Henrissat B."/>
            <person name="Kuo A."/>
            <person name="Liang C."/>
            <person name="Lipzen A."/>
            <person name="Lutzoni F."/>
            <person name="Magnuson J."/>
            <person name="Mondo S."/>
            <person name="Nolan M."/>
            <person name="Ohm R."/>
            <person name="Pangilinan J."/>
            <person name="Park H.-J."/>
            <person name="Ramirez L."/>
            <person name="Alfaro M."/>
            <person name="Sun H."/>
            <person name="Tritt A."/>
            <person name="Yoshinaga Y."/>
            <person name="Zwiers L.-H."/>
            <person name="Turgeon B."/>
            <person name="Goodwin S."/>
            <person name="Spatafora J."/>
            <person name="Crous P."/>
            <person name="Grigoriev I."/>
        </authorList>
    </citation>
    <scope>NUCLEOTIDE SEQUENCE</scope>
    <source>
        <strain evidence="2">CBS 122681</strain>
    </source>
</reference>
<dbReference type="Pfam" id="PF06985">
    <property type="entry name" value="HET"/>
    <property type="match status" value="1"/>
</dbReference>
<evidence type="ECO:0000313" key="2">
    <source>
        <dbReference type="EMBL" id="KAF2651700.1"/>
    </source>
</evidence>
<dbReference type="InterPro" id="IPR010730">
    <property type="entry name" value="HET"/>
</dbReference>
<evidence type="ECO:0000259" key="1">
    <source>
        <dbReference type="Pfam" id="PF06985"/>
    </source>
</evidence>
<evidence type="ECO:0000313" key="3">
    <source>
        <dbReference type="Proteomes" id="UP000799324"/>
    </source>
</evidence>
<name>A0A6A6SVV1_9PLEO</name>
<keyword evidence="3" id="KW-1185">Reference proteome</keyword>
<organism evidence="2 3">
    <name type="scientific">Lophiostoma macrostomum CBS 122681</name>
    <dbReference type="NCBI Taxonomy" id="1314788"/>
    <lineage>
        <taxon>Eukaryota</taxon>
        <taxon>Fungi</taxon>
        <taxon>Dikarya</taxon>
        <taxon>Ascomycota</taxon>
        <taxon>Pezizomycotina</taxon>
        <taxon>Dothideomycetes</taxon>
        <taxon>Pleosporomycetidae</taxon>
        <taxon>Pleosporales</taxon>
        <taxon>Lophiostomataceae</taxon>
        <taxon>Lophiostoma</taxon>
    </lineage>
</organism>